<dbReference type="Gene3D" id="1.10.10.10">
    <property type="entry name" value="Winged helix-like DNA-binding domain superfamily/Winged helix DNA-binding domain"/>
    <property type="match status" value="1"/>
</dbReference>
<dbReference type="PANTHER" id="PTHR48111">
    <property type="entry name" value="REGULATOR OF RPOS"/>
    <property type="match status" value="1"/>
</dbReference>
<organism evidence="10 11">
    <name type="scientific">Hoeflea prorocentri</name>
    <dbReference type="NCBI Taxonomy" id="1922333"/>
    <lineage>
        <taxon>Bacteria</taxon>
        <taxon>Pseudomonadati</taxon>
        <taxon>Pseudomonadota</taxon>
        <taxon>Alphaproteobacteria</taxon>
        <taxon>Hyphomicrobiales</taxon>
        <taxon>Rhizobiaceae</taxon>
        <taxon>Hoeflea</taxon>
    </lineage>
</organism>
<comment type="caution">
    <text evidence="10">The sequence shown here is derived from an EMBL/GenBank/DDBJ whole genome shotgun (WGS) entry which is preliminary data.</text>
</comment>
<evidence type="ECO:0000256" key="7">
    <source>
        <dbReference type="PROSITE-ProRule" id="PRU01091"/>
    </source>
</evidence>
<dbReference type="RefSeq" id="WP_267990968.1">
    <property type="nucleotide sequence ID" value="NZ_JAPJZI010000001.1"/>
</dbReference>
<proteinExistence type="predicted"/>
<evidence type="ECO:0000256" key="6">
    <source>
        <dbReference type="PROSITE-ProRule" id="PRU00169"/>
    </source>
</evidence>
<feature type="domain" description="OmpR/PhoB-type" evidence="9">
    <location>
        <begin position="126"/>
        <end position="225"/>
    </location>
</feature>
<gene>
    <name evidence="10" type="ORF">OQ273_13225</name>
</gene>
<dbReference type="PROSITE" id="PS50110">
    <property type="entry name" value="RESPONSE_REGULATORY"/>
    <property type="match status" value="1"/>
</dbReference>
<dbReference type="PROSITE" id="PS51755">
    <property type="entry name" value="OMPR_PHOB"/>
    <property type="match status" value="1"/>
</dbReference>
<feature type="DNA-binding region" description="OmpR/PhoB-type" evidence="7">
    <location>
        <begin position="126"/>
        <end position="225"/>
    </location>
</feature>
<keyword evidence="4 7" id="KW-0238">DNA-binding</keyword>
<dbReference type="GO" id="GO:0032993">
    <property type="term" value="C:protein-DNA complex"/>
    <property type="evidence" value="ECO:0007669"/>
    <property type="project" value="TreeGrafter"/>
</dbReference>
<dbReference type="InterPro" id="IPR011006">
    <property type="entry name" value="CheY-like_superfamily"/>
</dbReference>
<dbReference type="EMBL" id="JAPJZI010000001">
    <property type="protein sequence ID" value="MDA5399539.1"/>
    <property type="molecule type" value="Genomic_DNA"/>
</dbReference>
<evidence type="ECO:0000313" key="10">
    <source>
        <dbReference type="EMBL" id="MDA5399539.1"/>
    </source>
</evidence>
<dbReference type="SUPFAM" id="SSF46894">
    <property type="entry name" value="C-terminal effector domain of the bipartite response regulators"/>
    <property type="match status" value="1"/>
</dbReference>
<sequence>MTQQILLIEDDSRLAEMVRDYLGESDFDVTIAGCGADGLELQRQRGFDAVLLDLMLPDMDGLEVCRALRAKDKVPILMLTAKGEPMDRIVGLELGADDYLPKPFEPRELLARLRAILRRGRGEEENGALRFGKLEIDPQAMEARVDGKVCTLTPHQFKLLHIMAQSAGRVLSRDYIMNALKGEDLSAFDRSIDVHVSRIRAEIEEDQNHPRRLITVRGAGYVFARSQD</sequence>
<feature type="domain" description="Response regulatory" evidence="8">
    <location>
        <begin position="4"/>
        <end position="117"/>
    </location>
</feature>
<evidence type="ECO:0000256" key="3">
    <source>
        <dbReference type="ARBA" id="ARBA00023015"/>
    </source>
</evidence>
<dbReference type="Pfam" id="PF00072">
    <property type="entry name" value="Response_reg"/>
    <property type="match status" value="1"/>
</dbReference>
<dbReference type="InterPro" id="IPR036388">
    <property type="entry name" value="WH-like_DNA-bd_sf"/>
</dbReference>
<keyword evidence="1 6" id="KW-0597">Phosphoprotein</keyword>
<keyword evidence="5" id="KW-0804">Transcription</keyword>
<dbReference type="InterPro" id="IPR001867">
    <property type="entry name" value="OmpR/PhoB-type_DNA-bd"/>
</dbReference>
<dbReference type="FunFam" id="3.40.50.2300:FF:000001">
    <property type="entry name" value="DNA-binding response regulator PhoB"/>
    <property type="match status" value="1"/>
</dbReference>
<dbReference type="SMART" id="SM00862">
    <property type="entry name" value="Trans_reg_C"/>
    <property type="match status" value="1"/>
</dbReference>
<reference evidence="10" key="1">
    <citation type="submission" date="2022-11" db="EMBL/GenBank/DDBJ databases">
        <title>Draft genome sequence of Hoeflea poritis E7-10 and Hoeflea prorocentri PM5-8, separated from scleractinian coral Porites lutea and marine dinoflagellate.</title>
        <authorList>
            <person name="Zhang G."/>
            <person name="Wei Q."/>
            <person name="Cai L."/>
        </authorList>
    </citation>
    <scope>NUCLEOTIDE SEQUENCE</scope>
    <source>
        <strain evidence="10">PM5-8</strain>
    </source>
</reference>
<dbReference type="Pfam" id="PF00486">
    <property type="entry name" value="Trans_reg_C"/>
    <property type="match status" value="1"/>
</dbReference>
<evidence type="ECO:0000259" key="9">
    <source>
        <dbReference type="PROSITE" id="PS51755"/>
    </source>
</evidence>
<evidence type="ECO:0000256" key="2">
    <source>
        <dbReference type="ARBA" id="ARBA00023012"/>
    </source>
</evidence>
<accession>A0A9X3UM69</accession>
<dbReference type="GO" id="GO:0006355">
    <property type="term" value="P:regulation of DNA-templated transcription"/>
    <property type="evidence" value="ECO:0007669"/>
    <property type="project" value="InterPro"/>
</dbReference>
<dbReference type="CDD" id="cd00383">
    <property type="entry name" value="trans_reg_C"/>
    <property type="match status" value="1"/>
</dbReference>
<dbReference type="GO" id="GO:0000976">
    <property type="term" value="F:transcription cis-regulatory region binding"/>
    <property type="evidence" value="ECO:0007669"/>
    <property type="project" value="TreeGrafter"/>
</dbReference>
<keyword evidence="3" id="KW-0805">Transcription regulation</keyword>
<evidence type="ECO:0000256" key="5">
    <source>
        <dbReference type="ARBA" id="ARBA00023163"/>
    </source>
</evidence>
<evidence type="ECO:0000259" key="8">
    <source>
        <dbReference type="PROSITE" id="PS50110"/>
    </source>
</evidence>
<dbReference type="InterPro" id="IPR016032">
    <property type="entry name" value="Sig_transdc_resp-reg_C-effctor"/>
</dbReference>
<dbReference type="InterPro" id="IPR001789">
    <property type="entry name" value="Sig_transdc_resp-reg_receiver"/>
</dbReference>
<evidence type="ECO:0000256" key="4">
    <source>
        <dbReference type="ARBA" id="ARBA00023125"/>
    </source>
</evidence>
<dbReference type="Proteomes" id="UP001151234">
    <property type="component" value="Unassembled WGS sequence"/>
</dbReference>
<evidence type="ECO:0000256" key="1">
    <source>
        <dbReference type="ARBA" id="ARBA00022553"/>
    </source>
</evidence>
<dbReference type="Gene3D" id="3.40.50.2300">
    <property type="match status" value="1"/>
</dbReference>
<name>A0A9X3UM69_9HYPH</name>
<feature type="modified residue" description="4-aspartylphosphate" evidence="6">
    <location>
        <position position="53"/>
    </location>
</feature>
<evidence type="ECO:0000313" key="11">
    <source>
        <dbReference type="Proteomes" id="UP001151234"/>
    </source>
</evidence>
<dbReference type="SMART" id="SM00448">
    <property type="entry name" value="REC"/>
    <property type="match status" value="1"/>
</dbReference>
<dbReference type="AlphaFoldDB" id="A0A9X3UM69"/>
<keyword evidence="11" id="KW-1185">Reference proteome</keyword>
<dbReference type="Gene3D" id="6.10.250.690">
    <property type="match status" value="1"/>
</dbReference>
<dbReference type="InterPro" id="IPR039420">
    <property type="entry name" value="WalR-like"/>
</dbReference>
<dbReference type="GO" id="GO:0005829">
    <property type="term" value="C:cytosol"/>
    <property type="evidence" value="ECO:0007669"/>
    <property type="project" value="TreeGrafter"/>
</dbReference>
<protein>
    <submittedName>
        <fullName evidence="10">Response regulator transcription factor</fullName>
    </submittedName>
</protein>
<dbReference type="PANTHER" id="PTHR48111:SF4">
    <property type="entry name" value="DNA-BINDING DUAL TRANSCRIPTIONAL REGULATOR OMPR"/>
    <property type="match status" value="1"/>
</dbReference>
<dbReference type="GO" id="GO:0000156">
    <property type="term" value="F:phosphorelay response regulator activity"/>
    <property type="evidence" value="ECO:0007669"/>
    <property type="project" value="TreeGrafter"/>
</dbReference>
<dbReference type="SUPFAM" id="SSF52172">
    <property type="entry name" value="CheY-like"/>
    <property type="match status" value="1"/>
</dbReference>
<keyword evidence="2" id="KW-0902">Two-component regulatory system</keyword>